<organism evidence="1 2">
    <name type="scientific">Pseudobdellovibrio exovorus JSS</name>
    <dbReference type="NCBI Taxonomy" id="1184267"/>
    <lineage>
        <taxon>Bacteria</taxon>
        <taxon>Pseudomonadati</taxon>
        <taxon>Bdellovibrionota</taxon>
        <taxon>Bdellovibrionia</taxon>
        <taxon>Bdellovibrionales</taxon>
        <taxon>Pseudobdellovibrionaceae</taxon>
        <taxon>Pseudobdellovibrio</taxon>
    </lineage>
</organism>
<protein>
    <recommendedName>
        <fullName evidence="3">Transposase IS200-like domain-containing protein</fullName>
    </recommendedName>
</protein>
<dbReference type="KEGG" id="bex:A11Q_2281"/>
<name>M4VAU9_9BACT</name>
<dbReference type="STRING" id="1184267.A11Q_2281"/>
<evidence type="ECO:0000313" key="2">
    <source>
        <dbReference type="Proteomes" id="UP000012040"/>
    </source>
</evidence>
<evidence type="ECO:0008006" key="3">
    <source>
        <dbReference type="Google" id="ProtNLM"/>
    </source>
</evidence>
<dbReference type="GO" id="GO:0003677">
    <property type="term" value="F:DNA binding"/>
    <property type="evidence" value="ECO:0007669"/>
    <property type="project" value="InterPro"/>
</dbReference>
<evidence type="ECO:0000313" key="1">
    <source>
        <dbReference type="EMBL" id="AGH96497.1"/>
    </source>
</evidence>
<dbReference type="SUPFAM" id="SSF143422">
    <property type="entry name" value="Transposase IS200-like"/>
    <property type="match status" value="1"/>
</dbReference>
<dbReference type="InterPro" id="IPR036515">
    <property type="entry name" value="Transposase_17_sf"/>
</dbReference>
<dbReference type="GO" id="GO:0004803">
    <property type="term" value="F:transposase activity"/>
    <property type="evidence" value="ECO:0007669"/>
    <property type="project" value="InterPro"/>
</dbReference>
<dbReference type="HOGENOM" id="CLU_1537096_0_0_7"/>
<dbReference type="EMBL" id="CP003537">
    <property type="protein sequence ID" value="AGH96497.1"/>
    <property type="molecule type" value="Genomic_DNA"/>
</dbReference>
<dbReference type="GO" id="GO:0006313">
    <property type="term" value="P:DNA transposition"/>
    <property type="evidence" value="ECO:0007669"/>
    <property type="project" value="InterPro"/>
</dbReference>
<dbReference type="OrthoDB" id="9814067at2"/>
<dbReference type="RefSeq" id="WP_015470987.1">
    <property type="nucleotide sequence ID" value="NC_020813.1"/>
</dbReference>
<dbReference type="Gene3D" id="3.30.70.1290">
    <property type="entry name" value="Transposase IS200-like"/>
    <property type="match status" value="1"/>
</dbReference>
<gene>
    <name evidence="1" type="ORF">A11Q_2281</name>
</gene>
<proteinExistence type="predicted"/>
<reference evidence="1 2" key="1">
    <citation type="journal article" date="2013" name="ISME J.">
        <title>By their genes ye shall know them: genomic signatures of predatory bacteria.</title>
        <authorList>
            <person name="Pasternak Z."/>
            <person name="Pietrokovski S."/>
            <person name="Rotem O."/>
            <person name="Gophna U."/>
            <person name="Lurie-Weinberger M.N."/>
            <person name="Jurkevitch E."/>
        </authorList>
    </citation>
    <scope>NUCLEOTIDE SEQUENCE [LARGE SCALE GENOMIC DNA]</scope>
    <source>
        <strain evidence="1 2">JSS</strain>
    </source>
</reference>
<dbReference type="AlphaFoldDB" id="M4VAU9"/>
<sequence length="174" mass="20756">MHRHLFRTGQELFHVSLEFHPQHVNKNTDWLFLQKEIAKTAQARHIEVQALIMMNTHIHILISTAEKQENFFCEHLQKQISPSAKLENLAEPILSFAQYLNTYKYIYRNPVEAHLCLRVEDYVYSSLYQLLGKTMLYYPLVDQLNLIHHPQKILRWLNNVDLELFPDRHTPTTH</sequence>
<dbReference type="PATRIC" id="fig|1184267.3.peg.2311"/>
<dbReference type="eggNOG" id="COG1943">
    <property type="taxonomic scope" value="Bacteria"/>
</dbReference>
<accession>M4VAU9</accession>
<dbReference type="Proteomes" id="UP000012040">
    <property type="component" value="Chromosome"/>
</dbReference>
<keyword evidence="2" id="KW-1185">Reference proteome</keyword>